<name>A0A9W7T0M9_9PEZI</name>
<reference evidence="3 4" key="2">
    <citation type="journal article" date="2021" name="Curr. Genet.">
        <title>Genetic response to nitrogen starvation in the aggressive Eucalyptus foliar pathogen Teratosphaeria destructans.</title>
        <authorList>
            <person name="Havenga M."/>
            <person name="Wingfield B.D."/>
            <person name="Wingfield M.J."/>
            <person name="Dreyer L.L."/>
            <person name="Roets F."/>
            <person name="Aylward J."/>
        </authorList>
    </citation>
    <scope>NUCLEOTIDE SEQUENCE [LARGE SCALE GENOMIC DNA]</scope>
    <source>
        <strain evidence="3">CMW44962</strain>
    </source>
</reference>
<dbReference type="Proteomes" id="UP001138500">
    <property type="component" value="Unassembled WGS sequence"/>
</dbReference>
<dbReference type="PROSITE" id="PS50948">
    <property type="entry name" value="PAN"/>
    <property type="match status" value="1"/>
</dbReference>
<organism evidence="3 4">
    <name type="scientific">Teratosphaeria destructans</name>
    <dbReference type="NCBI Taxonomy" id="418781"/>
    <lineage>
        <taxon>Eukaryota</taxon>
        <taxon>Fungi</taxon>
        <taxon>Dikarya</taxon>
        <taxon>Ascomycota</taxon>
        <taxon>Pezizomycotina</taxon>
        <taxon>Dothideomycetes</taxon>
        <taxon>Dothideomycetidae</taxon>
        <taxon>Mycosphaerellales</taxon>
        <taxon>Teratosphaeriaceae</taxon>
        <taxon>Teratosphaeria</taxon>
    </lineage>
</organism>
<evidence type="ECO:0000256" key="1">
    <source>
        <dbReference type="SAM" id="SignalP"/>
    </source>
</evidence>
<dbReference type="Gene3D" id="3.50.4.10">
    <property type="entry name" value="Hepatocyte Growth Factor"/>
    <property type="match status" value="1"/>
</dbReference>
<feature type="signal peptide" evidence="1">
    <location>
        <begin position="1"/>
        <end position="20"/>
    </location>
</feature>
<reference evidence="3 4" key="1">
    <citation type="journal article" date="2018" name="IMA Fungus">
        <title>IMA Genome-F 10: Nine draft genome sequences of Claviceps purpurea s.lat., including C. arundinis, C. humidiphila, and C. cf. spartinae, pseudomolecules for the pitch canker pathogen Fusarium circinatum, draft genome of Davidsoniella eucalypti, Grosmannia galeiformis, Quambalaria eucalypti, and Teratosphaeria destructans.</title>
        <authorList>
            <person name="Wingfield B.D."/>
            <person name="Liu M."/>
            <person name="Nguyen H.D."/>
            <person name="Lane F.A."/>
            <person name="Morgan S.W."/>
            <person name="De Vos L."/>
            <person name="Wilken P.M."/>
            <person name="Duong T.A."/>
            <person name="Aylward J."/>
            <person name="Coetzee M.P."/>
            <person name="Dadej K."/>
            <person name="De Beer Z.W."/>
            <person name="Findlay W."/>
            <person name="Havenga M."/>
            <person name="Kolarik M."/>
            <person name="Menzies J.G."/>
            <person name="Naidoo K."/>
            <person name="Pochopski O."/>
            <person name="Shoukouhi P."/>
            <person name="Santana Q.C."/>
            <person name="Seifert K.A."/>
            <person name="Soal N."/>
            <person name="Steenkamp E.T."/>
            <person name="Tatham C.T."/>
            <person name="van der Nest M.A."/>
            <person name="Wingfield M.J."/>
        </authorList>
    </citation>
    <scope>NUCLEOTIDE SEQUENCE [LARGE SCALE GENOMIC DNA]</scope>
    <source>
        <strain evidence="3">CMW44962</strain>
    </source>
</reference>
<sequence>MRPFATTWTSFVLAAGLAAAQNSFTCPAMDRYLVTDSNGISYVIGCSSDSTNGNFAQSSVSNSFNDCFSICDSTSGCTCFTYGGGSNGVGSGFCYLKNSANFASEAFIAENNNDYVAAVSSHSPHDRRIDTYRTCKMSDPNPILHRHHQRHSDDHSSRYAFPLPALDGNTIASWNRECLAQFFIHQKIADVFSRPTATRTATYTQPGMEMKIPTVPIADFRSIHRHGHIHLSHDLNFYLYHFLSRYLHNYTVCKYHNNRFVLDSDSH</sequence>
<keyword evidence="1" id="KW-0732">Signal</keyword>
<proteinExistence type="predicted"/>
<dbReference type="EMBL" id="RIBY02000202">
    <property type="protein sequence ID" value="KAH9844930.1"/>
    <property type="molecule type" value="Genomic_DNA"/>
</dbReference>
<dbReference type="OrthoDB" id="3944336at2759"/>
<keyword evidence="4" id="KW-1185">Reference proteome</keyword>
<accession>A0A9W7T0M9</accession>
<feature type="domain" description="Apple" evidence="2">
    <location>
        <begin position="46"/>
        <end position="120"/>
    </location>
</feature>
<evidence type="ECO:0000313" key="4">
    <source>
        <dbReference type="Proteomes" id="UP001138500"/>
    </source>
</evidence>
<feature type="chain" id="PRO_5040788466" evidence="1">
    <location>
        <begin position="21"/>
        <end position="267"/>
    </location>
</feature>
<dbReference type="InterPro" id="IPR003609">
    <property type="entry name" value="Pan_app"/>
</dbReference>
<protein>
    <submittedName>
        <fullName evidence="3">WSC-domain-containing protein</fullName>
    </submittedName>
</protein>
<gene>
    <name evidence="3" type="ORF">Tdes44962_MAKER07041</name>
</gene>
<dbReference type="AlphaFoldDB" id="A0A9W7T0M9"/>
<evidence type="ECO:0000259" key="2">
    <source>
        <dbReference type="PROSITE" id="PS50948"/>
    </source>
</evidence>
<evidence type="ECO:0000313" key="3">
    <source>
        <dbReference type="EMBL" id="KAH9844930.1"/>
    </source>
</evidence>
<comment type="caution">
    <text evidence="3">The sequence shown here is derived from an EMBL/GenBank/DDBJ whole genome shotgun (WGS) entry which is preliminary data.</text>
</comment>